<evidence type="ECO:0000256" key="1">
    <source>
        <dbReference type="SAM" id="Phobius"/>
    </source>
</evidence>
<keyword evidence="3" id="KW-1185">Reference proteome</keyword>
<organism evidence="2 3">
    <name type="scientific">Limnothrix redekei LRLZ20PSL1</name>
    <dbReference type="NCBI Taxonomy" id="3112953"/>
    <lineage>
        <taxon>Bacteria</taxon>
        <taxon>Bacillati</taxon>
        <taxon>Cyanobacteriota</taxon>
        <taxon>Cyanophyceae</taxon>
        <taxon>Pseudanabaenales</taxon>
        <taxon>Pseudanabaenaceae</taxon>
        <taxon>Limnothrix</taxon>
    </lineage>
</organism>
<comment type="caution">
    <text evidence="2">The sequence shown here is derived from an EMBL/GenBank/DDBJ whole genome shotgun (WGS) entry which is preliminary data.</text>
</comment>
<feature type="transmembrane region" description="Helical" evidence="1">
    <location>
        <begin position="76"/>
        <end position="94"/>
    </location>
</feature>
<dbReference type="RefSeq" id="WP_393015207.1">
    <property type="nucleotide sequence ID" value="NZ_JAZAQF010000088.1"/>
</dbReference>
<feature type="transmembrane region" description="Helical" evidence="1">
    <location>
        <begin position="173"/>
        <end position="195"/>
    </location>
</feature>
<name>A0ABW7CE19_9CYAN</name>
<dbReference type="Proteomes" id="UP001604335">
    <property type="component" value="Unassembled WGS sequence"/>
</dbReference>
<dbReference type="InterPro" id="IPR004676">
    <property type="entry name" value="Cd-R_transporter"/>
</dbReference>
<evidence type="ECO:0000313" key="3">
    <source>
        <dbReference type="Proteomes" id="UP001604335"/>
    </source>
</evidence>
<feature type="transmembrane region" description="Helical" evidence="1">
    <location>
        <begin position="207"/>
        <end position="228"/>
    </location>
</feature>
<keyword evidence="1" id="KW-0472">Membrane</keyword>
<proteinExistence type="predicted"/>
<gene>
    <name evidence="2" type="ORF">VPK24_17045</name>
</gene>
<protein>
    <submittedName>
        <fullName evidence="2">Cadmium resistance transporter</fullName>
    </submittedName>
</protein>
<reference evidence="3" key="1">
    <citation type="journal article" date="2024" name="Algal Res.">
        <title>Biochemical, toxicological and genomic investigation of a high-biomass producing Limnothrix strain isolated from Italian shallow drinking water reservoir.</title>
        <authorList>
            <person name="Simonazzi M."/>
            <person name="Shishido T.K."/>
            <person name="Delbaje E."/>
            <person name="Wahlsten M."/>
            <person name="Fewer D.P."/>
            <person name="Sivonen K."/>
            <person name="Pezzolesi L."/>
            <person name="Pistocchi R."/>
        </authorList>
    </citation>
    <scope>NUCLEOTIDE SEQUENCE [LARGE SCALE GENOMIC DNA]</scope>
    <source>
        <strain evidence="3">LRLZ20PSL1</strain>
    </source>
</reference>
<dbReference type="Pfam" id="PF03596">
    <property type="entry name" value="Cad"/>
    <property type="match status" value="2"/>
</dbReference>
<feature type="transmembrane region" description="Helical" evidence="1">
    <location>
        <begin position="146"/>
        <end position="167"/>
    </location>
</feature>
<evidence type="ECO:0000313" key="2">
    <source>
        <dbReference type="EMBL" id="MFG3819355.1"/>
    </source>
</evidence>
<feature type="transmembrane region" description="Helical" evidence="1">
    <location>
        <begin position="49"/>
        <end position="70"/>
    </location>
</feature>
<keyword evidence="1" id="KW-0812">Transmembrane</keyword>
<sequence length="242" mass="27217">MLDQQSLLELVVGALIAGTSSFIATNIDDVVVLMVLFSRTDHRLRDRQILIGRYLGFGIIILASLVGFLGGFLLPSWVVGLLGFFPITIGILQLRSSQLQISESPASQIDSLAFEHQQLVERSPNFTSQKPFKKLHCWLPWLSPQVLQVAMITVACGADNIGIYIPLFASCNWLELSIILSIFFVGVGLLCWVTRRFSRHRMITQRVSWLSCQFAPWIFIILGIGIFWKSEILKSLLSFIFS</sequence>
<accession>A0ABW7CE19</accession>
<keyword evidence="1" id="KW-1133">Transmembrane helix</keyword>
<feature type="transmembrane region" description="Helical" evidence="1">
    <location>
        <begin position="12"/>
        <end position="37"/>
    </location>
</feature>
<dbReference type="EMBL" id="JAZAQF010000088">
    <property type="protein sequence ID" value="MFG3819355.1"/>
    <property type="molecule type" value="Genomic_DNA"/>
</dbReference>